<evidence type="ECO:0000313" key="4">
    <source>
        <dbReference type="EMBL" id="KPK63143.1"/>
    </source>
</evidence>
<dbReference type="Pfam" id="PF00702">
    <property type="entry name" value="Hydrolase"/>
    <property type="match status" value="1"/>
</dbReference>
<reference evidence="4 5" key="1">
    <citation type="journal article" date="2015" name="Microbiome">
        <title>Genomic resolution of linkages in carbon, nitrogen, and sulfur cycling among widespread estuary sediment bacteria.</title>
        <authorList>
            <person name="Baker B.J."/>
            <person name="Lazar C.S."/>
            <person name="Teske A.P."/>
            <person name="Dick G.J."/>
        </authorList>
    </citation>
    <scope>NUCLEOTIDE SEQUENCE [LARGE SCALE GENOMIC DNA]</scope>
    <source>
        <strain evidence="4">SM23_42</strain>
    </source>
</reference>
<evidence type="ECO:0000256" key="2">
    <source>
        <dbReference type="ARBA" id="ARBA00022801"/>
    </source>
</evidence>
<dbReference type="NCBIfam" id="TIGR01549">
    <property type="entry name" value="HAD-SF-IA-v1"/>
    <property type="match status" value="1"/>
</dbReference>
<organism evidence="4 5">
    <name type="scientific">candidate division WOR_3 bacterium SM23_42</name>
    <dbReference type="NCBI Taxonomy" id="1703779"/>
    <lineage>
        <taxon>Bacteria</taxon>
        <taxon>Bacteria division WOR-3</taxon>
    </lineage>
</organism>
<evidence type="ECO:0008006" key="6">
    <source>
        <dbReference type="Google" id="ProtNLM"/>
    </source>
</evidence>
<dbReference type="AlphaFoldDB" id="A0A0S8FR13"/>
<dbReference type="InterPro" id="IPR023214">
    <property type="entry name" value="HAD_sf"/>
</dbReference>
<dbReference type="SUPFAM" id="SSF56784">
    <property type="entry name" value="HAD-like"/>
    <property type="match status" value="1"/>
</dbReference>
<keyword evidence="3" id="KW-0460">Magnesium</keyword>
<sequence length="208" mass="24032">MIKVILFDLDGTLYKSPEVRKKFAEAAYHALAKLKKIPVKKAKSLIEDRREELKKKHGFPVPYTLTLVQFGMPVEMWHKENIDFFDPRDYLTQNGELKEMLLGLRKRCRLAILTNNNEVQAQRILEALKVRDLFARVFSYNSFKTMKPNPQFFKKAAKEMDVNPNECLVVGDRYSVDLIPAQNLGMKIYEVKGPDDIKKLITALLSVA</sequence>
<name>A0A0S8FR13_UNCW3</name>
<comment type="cofactor">
    <cofactor evidence="1">
        <name>Mg(2+)</name>
        <dbReference type="ChEBI" id="CHEBI:18420"/>
    </cofactor>
</comment>
<dbReference type="Proteomes" id="UP000051373">
    <property type="component" value="Unassembled WGS sequence"/>
</dbReference>
<dbReference type="Gene3D" id="3.40.50.1000">
    <property type="entry name" value="HAD superfamily/HAD-like"/>
    <property type="match status" value="1"/>
</dbReference>
<evidence type="ECO:0000313" key="5">
    <source>
        <dbReference type="Proteomes" id="UP000051373"/>
    </source>
</evidence>
<dbReference type="PANTHER" id="PTHR46470">
    <property type="entry name" value="N-ACYLNEURAMINATE-9-PHOSPHATASE"/>
    <property type="match status" value="1"/>
</dbReference>
<dbReference type="Gene3D" id="1.10.150.520">
    <property type="match status" value="1"/>
</dbReference>
<dbReference type="EMBL" id="LJUJ01000018">
    <property type="protein sequence ID" value="KPK63143.1"/>
    <property type="molecule type" value="Genomic_DNA"/>
</dbReference>
<evidence type="ECO:0000256" key="3">
    <source>
        <dbReference type="ARBA" id="ARBA00022842"/>
    </source>
</evidence>
<keyword evidence="2" id="KW-0378">Hydrolase</keyword>
<gene>
    <name evidence="4" type="ORF">AMJ83_08250</name>
</gene>
<evidence type="ECO:0000256" key="1">
    <source>
        <dbReference type="ARBA" id="ARBA00001946"/>
    </source>
</evidence>
<protein>
    <recommendedName>
        <fullName evidence="6">Haloacid dehalogenase</fullName>
    </recommendedName>
</protein>
<dbReference type="GO" id="GO:0044281">
    <property type="term" value="P:small molecule metabolic process"/>
    <property type="evidence" value="ECO:0007669"/>
    <property type="project" value="UniProtKB-ARBA"/>
</dbReference>
<accession>A0A0S8FR13</accession>
<dbReference type="InterPro" id="IPR051400">
    <property type="entry name" value="HAD-like_hydrolase"/>
</dbReference>
<comment type="caution">
    <text evidence="4">The sequence shown here is derived from an EMBL/GenBank/DDBJ whole genome shotgun (WGS) entry which is preliminary data.</text>
</comment>
<dbReference type="InterPro" id="IPR006439">
    <property type="entry name" value="HAD-SF_hydro_IA"/>
</dbReference>
<dbReference type="NCBIfam" id="TIGR01509">
    <property type="entry name" value="HAD-SF-IA-v3"/>
    <property type="match status" value="1"/>
</dbReference>
<dbReference type="SFLD" id="SFLDG01129">
    <property type="entry name" value="C1.5:_HAD__Beta-PGM__Phosphata"/>
    <property type="match status" value="1"/>
</dbReference>
<dbReference type="InterPro" id="IPR036412">
    <property type="entry name" value="HAD-like_sf"/>
</dbReference>
<dbReference type="GO" id="GO:0016787">
    <property type="term" value="F:hydrolase activity"/>
    <property type="evidence" value="ECO:0007669"/>
    <property type="project" value="UniProtKB-KW"/>
</dbReference>
<dbReference type="SFLD" id="SFLDS00003">
    <property type="entry name" value="Haloacid_Dehalogenase"/>
    <property type="match status" value="1"/>
</dbReference>
<proteinExistence type="predicted"/>
<dbReference type="STRING" id="1703779.AMJ83_08250"/>